<gene>
    <name evidence="2" type="ORF">SAMN04488069_11236</name>
</gene>
<dbReference type="RefSeq" id="WP_092742240.1">
    <property type="nucleotide sequence ID" value="NZ_FNOV01000012.1"/>
</dbReference>
<feature type="domain" description="HD/PDEase" evidence="1">
    <location>
        <begin position="22"/>
        <end position="137"/>
    </location>
</feature>
<name>A0A1H3M3F3_9BACT</name>
<keyword evidence="3" id="KW-1185">Reference proteome</keyword>
<evidence type="ECO:0000313" key="3">
    <source>
        <dbReference type="Proteomes" id="UP000199249"/>
    </source>
</evidence>
<proteinExistence type="predicted"/>
<dbReference type="STRING" id="651662.SAMN04488069_11236"/>
<dbReference type="CDD" id="cd00077">
    <property type="entry name" value="HDc"/>
    <property type="match status" value="1"/>
</dbReference>
<dbReference type="InterPro" id="IPR006674">
    <property type="entry name" value="HD_domain"/>
</dbReference>
<sequence>MDCLRAETYVLDQLRRHLSPTLRYHGLHHTLDVVQQAESLARAEGVTDAEELALLRTAALYHDAGFLTTYQGHEAASCALARRVLPGFGYSAAQVGLICQLIMATQMPQCPGDSHLAQILCDADLDYLGRPADFWPVSQTLFEELSTRGLMPDETAWLELQIRFLSSHYYWTPAATARREAAKQARLAEVREQLKSLADRTI</sequence>
<dbReference type="AlphaFoldDB" id="A0A1H3M3F3"/>
<dbReference type="OrthoDB" id="5728337at2"/>
<organism evidence="2 3">
    <name type="scientific">Hymenobacter psychrophilus</name>
    <dbReference type="NCBI Taxonomy" id="651662"/>
    <lineage>
        <taxon>Bacteria</taxon>
        <taxon>Pseudomonadati</taxon>
        <taxon>Bacteroidota</taxon>
        <taxon>Cytophagia</taxon>
        <taxon>Cytophagales</taxon>
        <taxon>Hymenobacteraceae</taxon>
        <taxon>Hymenobacter</taxon>
    </lineage>
</organism>
<dbReference type="SUPFAM" id="SSF109604">
    <property type="entry name" value="HD-domain/PDEase-like"/>
    <property type="match status" value="1"/>
</dbReference>
<dbReference type="EMBL" id="FNOV01000012">
    <property type="protein sequence ID" value="SDY71231.1"/>
    <property type="molecule type" value="Genomic_DNA"/>
</dbReference>
<dbReference type="Pfam" id="PF01966">
    <property type="entry name" value="HD"/>
    <property type="match status" value="1"/>
</dbReference>
<dbReference type="SMART" id="SM00471">
    <property type="entry name" value="HDc"/>
    <property type="match status" value="1"/>
</dbReference>
<protein>
    <submittedName>
        <fullName evidence="2">HD domain-containing protein</fullName>
    </submittedName>
</protein>
<evidence type="ECO:0000313" key="2">
    <source>
        <dbReference type="EMBL" id="SDY71231.1"/>
    </source>
</evidence>
<dbReference type="InterPro" id="IPR003607">
    <property type="entry name" value="HD/PDEase_dom"/>
</dbReference>
<accession>A0A1H3M3F3</accession>
<dbReference type="Proteomes" id="UP000199249">
    <property type="component" value="Unassembled WGS sequence"/>
</dbReference>
<reference evidence="3" key="1">
    <citation type="submission" date="2016-10" db="EMBL/GenBank/DDBJ databases">
        <authorList>
            <person name="Varghese N."/>
            <person name="Submissions S."/>
        </authorList>
    </citation>
    <scope>NUCLEOTIDE SEQUENCE [LARGE SCALE GENOMIC DNA]</scope>
    <source>
        <strain evidence="3">CGMCC 1.8975</strain>
    </source>
</reference>
<evidence type="ECO:0000259" key="1">
    <source>
        <dbReference type="SMART" id="SM00471"/>
    </source>
</evidence>
<dbReference type="Gene3D" id="1.10.3210.10">
    <property type="entry name" value="Hypothetical protein af1432"/>
    <property type="match status" value="1"/>
</dbReference>